<keyword evidence="2" id="KW-1133">Transmembrane helix</keyword>
<evidence type="ECO:0000313" key="3">
    <source>
        <dbReference type="EMBL" id="QGG80387.1"/>
    </source>
</evidence>
<feature type="transmembrane region" description="Helical" evidence="2">
    <location>
        <begin position="304"/>
        <end position="330"/>
    </location>
</feature>
<proteinExistence type="predicted"/>
<name>A0A5Q2QEF9_9GAMM</name>
<gene>
    <name evidence="3" type="ORF">GH975_07310</name>
</gene>
<keyword evidence="2" id="KW-0812">Transmembrane</keyword>
<protein>
    <submittedName>
        <fullName evidence="3">MATE family efflux transporter</fullName>
    </submittedName>
</protein>
<dbReference type="Pfam" id="PF01554">
    <property type="entry name" value="MatE"/>
    <property type="match status" value="2"/>
</dbReference>
<feature type="transmembrane region" description="Helical" evidence="2">
    <location>
        <begin position="188"/>
        <end position="213"/>
    </location>
</feature>
<dbReference type="InterPro" id="IPR002528">
    <property type="entry name" value="MATE_fam"/>
</dbReference>
<dbReference type="NCBIfam" id="TIGR00797">
    <property type="entry name" value="matE"/>
    <property type="match status" value="1"/>
</dbReference>
<dbReference type="GO" id="GO:0042910">
    <property type="term" value="F:xenobiotic transmembrane transporter activity"/>
    <property type="evidence" value="ECO:0007669"/>
    <property type="project" value="InterPro"/>
</dbReference>
<dbReference type="EMBL" id="CP045871">
    <property type="protein sequence ID" value="QGG80387.1"/>
    <property type="molecule type" value="Genomic_DNA"/>
</dbReference>
<accession>A0A5Q2QEF9</accession>
<dbReference type="PANTHER" id="PTHR43298:SF2">
    <property type="entry name" value="FMN_FAD EXPORTER YEEO-RELATED"/>
    <property type="match status" value="1"/>
</dbReference>
<dbReference type="OrthoDB" id="9780160at2"/>
<sequence length="447" mass="46332">MTRLLNEWRTIWRIAAPLLVAQLCYTGMGAVDTLVAGRAGLYDLSGVAVGTGVWMPISLFLTGLCYAVSPITARAYGAGQATRVAHVLAQSVWLGGGLGLVAGLALGFGGSSALGWFGMDAQTFAVGAGYLDAIAWGLPGFCLYQALRSYQIGLGTTRAEMVIAVVMVTLNVPLSLALAFGWGALPAMGAVGCGVATSILFWLAALALALVVFARARPSRSQWRPNAGQLNALLALGTPIGIAIFAEASVFAIIALLLAPLGAVAIAGHTIALNLSSIIFMFPLAIAMAATARVGYLRGTGDWALVRFSGLAAIALGCAFAVITCGLTLLFRGTIVAWYGAPNDVQTLAIGLLLLAAVYQIPDAVQVVAAGVLRGWEDSKGPLLVALVCYWLIALPGGMWLGRGWFGQTATGASGFWVFLIVGLTLASVGMGWRLRMHHRSAPNGAP</sequence>
<feature type="transmembrane region" description="Helical" evidence="2">
    <location>
        <begin position="124"/>
        <end position="147"/>
    </location>
</feature>
<feature type="transmembrane region" description="Helical" evidence="2">
    <location>
        <begin position="159"/>
        <end position="182"/>
    </location>
</feature>
<feature type="transmembrane region" description="Helical" evidence="2">
    <location>
        <begin position="414"/>
        <end position="433"/>
    </location>
</feature>
<dbReference type="Proteomes" id="UP000388235">
    <property type="component" value="Chromosome"/>
</dbReference>
<feature type="transmembrane region" description="Helical" evidence="2">
    <location>
        <begin position="383"/>
        <end position="402"/>
    </location>
</feature>
<evidence type="ECO:0000313" key="4">
    <source>
        <dbReference type="Proteomes" id="UP000388235"/>
    </source>
</evidence>
<dbReference type="AlphaFoldDB" id="A0A5Q2QEF9"/>
<keyword evidence="4" id="KW-1185">Reference proteome</keyword>
<feature type="transmembrane region" description="Helical" evidence="2">
    <location>
        <begin position="233"/>
        <end position="259"/>
    </location>
</feature>
<dbReference type="RefSeq" id="WP_153713891.1">
    <property type="nucleotide sequence ID" value="NZ_CP045871.1"/>
</dbReference>
<dbReference type="PANTHER" id="PTHR43298">
    <property type="entry name" value="MULTIDRUG RESISTANCE PROTEIN NORM-RELATED"/>
    <property type="match status" value="1"/>
</dbReference>
<feature type="transmembrane region" description="Helical" evidence="2">
    <location>
        <begin position="92"/>
        <end position="118"/>
    </location>
</feature>
<dbReference type="CDD" id="cd13131">
    <property type="entry name" value="MATE_NorM_like"/>
    <property type="match status" value="1"/>
</dbReference>
<reference evidence="3 4" key="1">
    <citation type="submission" date="2019-11" db="EMBL/GenBank/DDBJ databases">
        <authorList>
            <person name="Khan S.A."/>
            <person name="Jeon C.O."/>
            <person name="Chun B.H."/>
        </authorList>
    </citation>
    <scope>NUCLEOTIDE SEQUENCE [LARGE SCALE GENOMIC DNA]</scope>
    <source>
        <strain evidence="3 4">IMCC 1097</strain>
    </source>
</reference>
<dbReference type="InterPro" id="IPR050222">
    <property type="entry name" value="MATE_MdtK"/>
</dbReference>
<organism evidence="3 4">
    <name type="scientific">Litorivicinus lipolyticus</name>
    <dbReference type="NCBI Taxonomy" id="418701"/>
    <lineage>
        <taxon>Bacteria</taxon>
        <taxon>Pseudomonadati</taxon>
        <taxon>Pseudomonadota</taxon>
        <taxon>Gammaproteobacteria</taxon>
        <taxon>Oceanospirillales</taxon>
        <taxon>Litorivicinaceae</taxon>
        <taxon>Litorivicinus</taxon>
    </lineage>
</organism>
<feature type="transmembrane region" description="Helical" evidence="2">
    <location>
        <begin position="350"/>
        <end position="371"/>
    </location>
</feature>
<keyword evidence="1" id="KW-0813">Transport</keyword>
<keyword evidence="2" id="KW-0472">Membrane</keyword>
<dbReference type="GO" id="GO:0005886">
    <property type="term" value="C:plasma membrane"/>
    <property type="evidence" value="ECO:0007669"/>
    <property type="project" value="TreeGrafter"/>
</dbReference>
<dbReference type="GO" id="GO:0015297">
    <property type="term" value="F:antiporter activity"/>
    <property type="evidence" value="ECO:0007669"/>
    <property type="project" value="InterPro"/>
</dbReference>
<feature type="transmembrane region" description="Helical" evidence="2">
    <location>
        <begin position="271"/>
        <end position="292"/>
    </location>
</feature>
<evidence type="ECO:0000256" key="1">
    <source>
        <dbReference type="ARBA" id="ARBA00022448"/>
    </source>
</evidence>
<feature type="transmembrane region" description="Helical" evidence="2">
    <location>
        <begin position="53"/>
        <end position="71"/>
    </location>
</feature>
<dbReference type="KEGG" id="llp:GH975_07310"/>
<evidence type="ECO:0000256" key="2">
    <source>
        <dbReference type="SAM" id="Phobius"/>
    </source>
</evidence>